<dbReference type="PANTHER" id="PTHR47737">
    <property type="entry name" value="GLYCINE BETAINE/PROLINE BETAINE TRANSPORT SYSTEM PERMEASE PROTEIN PROW"/>
    <property type="match status" value="1"/>
</dbReference>
<dbReference type="AlphaFoldDB" id="A0A1I7NVK3"/>
<keyword evidence="6 7" id="KW-0472">Membrane</keyword>
<organism evidence="9 10">
    <name type="scientific">Hyphomicrobium facile</name>
    <dbReference type="NCBI Taxonomy" id="51670"/>
    <lineage>
        <taxon>Bacteria</taxon>
        <taxon>Pseudomonadati</taxon>
        <taxon>Pseudomonadota</taxon>
        <taxon>Alphaproteobacteria</taxon>
        <taxon>Hyphomicrobiales</taxon>
        <taxon>Hyphomicrobiaceae</taxon>
        <taxon>Hyphomicrobium</taxon>
    </lineage>
</organism>
<evidence type="ECO:0000256" key="5">
    <source>
        <dbReference type="ARBA" id="ARBA00022989"/>
    </source>
</evidence>
<evidence type="ECO:0000313" key="10">
    <source>
        <dbReference type="Proteomes" id="UP000199423"/>
    </source>
</evidence>
<keyword evidence="10" id="KW-1185">Reference proteome</keyword>
<comment type="similarity">
    <text evidence="7">Belongs to the binding-protein-dependent transport system permease family.</text>
</comment>
<feature type="transmembrane region" description="Helical" evidence="7">
    <location>
        <begin position="414"/>
        <end position="432"/>
    </location>
</feature>
<comment type="subcellular location">
    <subcellularLocation>
        <location evidence="1 7">Cell membrane</location>
        <topology evidence="1 7">Multi-pass membrane protein</topology>
    </subcellularLocation>
</comment>
<dbReference type="GO" id="GO:0015226">
    <property type="term" value="F:carnitine transmembrane transporter activity"/>
    <property type="evidence" value="ECO:0007669"/>
    <property type="project" value="TreeGrafter"/>
</dbReference>
<dbReference type="PROSITE" id="PS50928">
    <property type="entry name" value="ABC_TM1"/>
    <property type="match status" value="2"/>
</dbReference>
<dbReference type="CDD" id="cd06261">
    <property type="entry name" value="TM_PBP2"/>
    <property type="match status" value="2"/>
</dbReference>
<evidence type="ECO:0000256" key="1">
    <source>
        <dbReference type="ARBA" id="ARBA00004651"/>
    </source>
</evidence>
<dbReference type="SUPFAM" id="SSF161098">
    <property type="entry name" value="MetI-like"/>
    <property type="match status" value="2"/>
</dbReference>
<feature type="transmembrane region" description="Helical" evidence="7">
    <location>
        <begin position="345"/>
        <end position="367"/>
    </location>
</feature>
<dbReference type="Proteomes" id="UP000199423">
    <property type="component" value="Unassembled WGS sequence"/>
</dbReference>
<evidence type="ECO:0000256" key="6">
    <source>
        <dbReference type="ARBA" id="ARBA00023136"/>
    </source>
</evidence>
<dbReference type="EMBL" id="FPCH01000004">
    <property type="protein sequence ID" value="SFV38687.1"/>
    <property type="molecule type" value="Genomic_DNA"/>
</dbReference>
<feature type="transmembrane region" description="Helical" evidence="7">
    <location>
        <begin position="189"/>
        <end position="217"/>
    </location>
</feature>
<protein>
    <submittedName>
        <fullName evidence="9">Glycine betaine/proline transport system permease protein</fullName>
    </submittedName>
</protein>
<feature type="transmembrane region" description="Helical" evidence="7">
    <location>
        <begin position="387"/>
        <end position="407"/>
    </location>
</feature>
<feature type="transmembrane region" description="Helical" evidence="7">
    <location>
        <begin position="506"/>
        <end position="534"/>
    </location>
</feature>
<evidence type="ECO:0000256" key="7">
    <source>
        <dbReference type="RuleBase" id="RU363032"/>
    </source>
</evidence>
<feature type="domain" description="ABC transmembrane type-1" evidence="8">
    <location>
        <begin position="138"/>
        <end position="321"/>
    </location>
</feature>
<gene>
    <name evidence="9" type="ORF">SAMN04488557_3795</name>
</gene>
<dbReference type="InterPro" id="IPR000515">
    <property type="entry name" value="MetI-like"/>
</dbReference>
<feature type="domain" description="ABC transmembrane type-1" evidence="8">
    <location>
        <begin position="459"/>
        <end position="638"/>
    </location>
</feature>
<evidence type="ECO:0000256" key="3">
    <source>
        <dbReference type="ARBA" id="ARBA00022475"/>
    </source>
</evidence>
<feature type="transmembrane region" description="Helical" evidence="7">
    <location>
        <begin position="122"/>
        <end position="139"/>
    </location>
</feature>
<accession>A0A1I7NVK3</accession>
<name>A0A1I7NVK3_9HYPH</name>
<feature type="transmembrane region" description="Helical" evidence="7">
    <location>
        <begin position="98"/>
        <end position="117"/>
    </location>
</feature>
<keyword evidence="5 7" id="KW-1133">Transmembrane helix</keyword>
<feature type="transmembrane region" description="Helical" evidence="7">
    <location>
        <begin position="12"/>
        <end position="35"/>
    </location>
</feature>
<keyword evidence="4 7" id="KW-0812">Transmembrane</keyword>
<dbReference type="GO" id="GO:0015871">
    <property type="term" value="P:choline transport"/>
    <property type="evidence" value="ECO:0007669"/>
    <property type="project" value="TreeGrafter"/>
</dbReference>
<feature type="transmembrane region" description="Helical" evidence="7">
    <location>
        <begin position="145"/>
        <end position="168"/>
    </location>
</feature>
<evidence type="ECO:0000259" key="8">
    <source>
        <dbReference type="PROSITE" id="PS50928"/>
    </source>
</evidence>
<evidence type="ECO:0000313" key="9">
    <source>
        <dbReference type="EMBL" id="SFV38687.1"/>
    </source>
</evidence>
<dbReference type="Pfam" id="PF00528">
    <property type="entry name" value="BPD_transp_1"/>
    <property type="match status" value="2"/>
</dbReference>
<dbReference type="OrthoDB" id="9815258at2"/>
<dbReference type="STRING" id="51670.SAMN04488557_3795"/>
<feature type="transmembrane region" description="Helical" evidence="7">
    <location>
        <begin position="268"/>
        <end position="287"/>
    </location>
</feature>
<reference evidence="10" key="1">
    <citation type="submission" date="2016-10" db="EMBL/GenBank/DDBJ databases">
        <authorList>
            <person name="Varghese N."/>
            <person name="Submissions S."/>
        </authorList>
    </citation>
    <scope>NUCLEOTIDE SEQUENCE [LARGE SCALE GENOMIC DNA]</scope>
    <source>
        <strain evidence="10">DSM 1565</strain>
    </source>
</reference>
<proteinExistence type="inferred from homology"/>
<keyword evidence="2 7" id="KW-0813">Transport</keyword>
<dbReference type="InterPro" id="IPR035906">
    <property type="entry name" value="MetI-like_sf"/>
</dbReference>
<sequence length="652" mass="69605">MLRTSSFHIGKLGALPIVPIALLTVCAIVAAFLPVASIYPQSAVVPISRWVGAFMDWLVHDLDFGLFTFREMTRWFAAIANWPMAMLNMALWKGFQGIAAVSWVGVIVAVTCLGYWVGRWRLALLALISFGYFAVFGFWESAMMTLSSIIMAVPLSCILGVAAGALCARTPRVEVAVTVALDFMQTVPVFAYLLPVLFLFGFSPVSAALATAIYAVPAMARATILGMKSVPTEISEYGLIAGLTRQQLVWAVLIPASRDSLMLGLNQVIVLSLNAVIIASLIGAGGLGFDVLSALRSLRIGKGLEAGIAIVLLAIFLDRISAEIAEVSTRAPQRGAGEAQLGRSLLIVGATMLMLTTVLANWVGWLAAYPRAFVLTTGPYITQAVDYINVNYFSVIDSVASFLYLSVLNPVRDAFTGLPWLVGVAAIFAVGYQVRSVLFGAQMAALSMFLVVTGLWHAAMITCYLISISVILALLIGFPLGILGGLNAIFSRPLQILCDILQTLPSFIYLIPVIMLFRVGDIPAILAVVCYSIAPIIRYTDAGLRGVDPSLIEASKAMGCSRIQSLSFLRLPLAVPTILLGLNQTVMLAISMLVLTALVGTEDLGRDVYVALSHADSGAGLVAGCGIAFISIIADRVIRATADNRRKALGFN</sequence>
<dbReference type="PANTHER" id="PTHR47737:SF1">
    <property type="entry name" value="GLYCINE BETAINE_PROLINE BETAINE TRANSPORT SYSTEM PERMEASE PROTEIN PROW"/>
    <property type="match status" value="1"/>
</dbReference>
<dbReference type="RefSeq" id="WP_092869312.1">
    <property type="nucleotide sequence ID" value="NZ_FPCH01000004.1"/>
</dbReference>
<feature type="transmembrane region" description="Helical" evidence="7">
    <location>
        <begin position="438"/>
        <end position="456"/>
    </location>
</feature>
<evidence type="ECO:0000256" key="4">
    <source>
        <dbReference type="ARBA" id="ARBA00022692"/>
    </source>
</evidence>
<feature type="transmembrane region" description="Helical" evidence="7">
    <location>
        <begin position="619"/>
        <end position="638"/>
    </location>
</feature>
<dbReference type="GO" id="GO:0005275">
    <property type="term" value="F:amine transmembrane transporter activity"/>
    <property type="evidence" value="ECO:0007669"/>
    <property type="project" value="TreeGrafter"/>
</dbReference>
<dbReference type="Gene3D" id="1.10.3720.10">
    <property type="entry name" value="MetI-like"/>
    <property type="match status" value="2"/>
</dbReference>
<evidence type="ECO:0000256" key="2">
    <source>
        <dbReference type="ARBA" id="ARBA00022448"/>
    </source>
</evidence>
<feature type="transmembrane region" description="Helical" evidence="7">
    <location>
        <begin position="463"/>
        <end position="486"/>
    </location>
</feature>
<dbReference type="GO" id="GO:0043190">
    <property type="term" value="C:ATP-binding cassette (ABC) transporter complex"/>
    <property type="evidence" value="ECO:0007669"/>
    <property type="project" value="TreeGrafter"/>
</dbReference>
<feature type="transmembrane region" description="Helical" evidence="7">
    <location>
        <begin position="571"/>
        <end position="599"/>
    </location>
</feature>
<dbReference type="FunFam" id="1.10.3720.10:FF:000001">
    <property type="entry name" value="Glycine betaine ABC transporter, permease"/>
    <property type="match status" value="1"/>
</dbReference>
<dbReference type="GO" id="GO:0031460">
    <property type="term" value="P:glycine betaine transport"/>
    <property type="evidence" value="ECO:0007669"/>
    <property type="project" value="UniProtKB-ARBA"/>
</dbReference>
<keyword evidence="3" id="KW-1003">Cell membrane</keyword>